<keyword evidence="5" id="KW-0804">Transcription</keyword>
<dbReference type="InterPro" id="IPR011123">
    <property type="entry name" value="Y_Y_Y"/>
</dbReference>
<name>A0ABT6YXA2_9BACT</name>
<feature type="domain" description="Response regulatory" evidence="10">
    <location>
        <begin position="1133"/>
        <end position="1248"/>
    </location>
</feature>
<dbReference type="SUPFAM" id="SSF46689">
    <property type="entry name" value="Homeodomain-like"/>
    <property type="match status" value="1"/>
</dbReference>
<feature type="chain" id="PRO_5045331022" description="histidine kinase" evidence="7">
    <location>
        <begin position="23"/>
        <end position="1385"/>
    </location>
</feature>
<dbReference type="InterPro" id="IPR009057">
    <property type="entry name" value="Homeodomain-like_sf"/>
</dbReference>
<evidence type="ECO:0000256" key="1">
    <source>
        <dbReference type="ARBA" id="ARBA00000085"/>
    </source>
</evidence>
<dbReference type="SMART" id="SM00448">
    <property type="entry name" value="REC"/>
    <property type="match status" value="1"/>
</dbReference>
<dbReference type="CDD" id="cd00082">
    <property type="entry name" value="HisKA"/>
    <property type="match status" value="1"/>
</dbReference>
<dbReference type="Gene3D" id="3.30.565.10">
    <property type="entry name" value="Histidine kinase-like ATPase, C-terminal domain"/>
    <property type="match status" value="1"/>
</dbReference>
<dbReference type="SMART" id="SM00388">
    <property type="entry name" value="HisKA"/>
    <property type="match status" value="1"/>
</dbReference>
<dbReference type="InterPro" id="IPR011006">
    <property type="entry name" value="CheY-like_superfamily"/>
</dbReference>
<evidence type="ECO:0000256" key="7">
    <source>
        <dbReference type="SAM" id="SignalP"/>
    </source>
</evidence>
<keyword evidence="7" id="KW-0732">Signal</keyword>
<dbReference type="PRINTS" id="PR00344">
    <property type="entry name" value="BCTRLSENSOR"/>
</dbReference>
<dbReference type="PANTHER" id="PTHR43547">
    <property type="entry name" value="TWO-COMPONENT HISTIDINE KINASE"/>
    <property type="match status" value="1"/>
</dbReference>
<comment type="catalytic activity">
    <reaction evidence="1">
        <text>ATP + protein L-histidine = ADP + protein N-phospho-L-histidine.</text>
        <dbReference type="EC" id="2.7.13.3"/>
    </reaction>
</comment>
<dbReference type="PANTHER" id="PTHR43547:SF2">
    <property type="entry name" value="HYBRID SIGNAL TRANSDUCTION HISTIDINE KINASE C"/>
    <property type="match status" value="1"/>
</dbReference>
<dbReference type="PROSITE" id="PS50109">
    <property type="entry name" value="HIS_KIN"/>
    <property type="match status" value="1"/>
</dbReference>
<feature type="domain" description="Histidine kinase" evidence="9">
    <location>
        <begin position="865"/>
        <end position="1094"/>
    </location>
</feature>
<dbReference type="SUPFAM" id="SSF55874">
    <property type="entry name" value="ATPase domain of HSP90 chaperone/DNA topoisomerase II/histidine kinase"/>
    <property type="match status" value="1"/>
</dbReference>
<protein>
    <recommendedName>
        <fullName evidence="2">histidine kinase</fullName>
        <ecNumber evidence="2">2.7.13.3</ecNumber>
    </recommendedName>
</protein>
<dbReference type="SMART" id="SM00387">
    <property type="entry name" value="HATPase_c"/>
    <property type="match status" value="1"/>
</dbReference>
<dbReference type="Pfam" id="PF07494">
    <property type="entry name" value="Reg_prop"/>
    <property type="match status" value="2"/>
</dbReference>
<dbReference type="PROSITE" id="PS50110">
    <property type="entry name" value="RESPONSE_REGULATORY"/>
    <property type="match status" value="1"/>
</dbReference>
<dbReference type="InterPro" id="IPR015943">
    <property type="entry name" value="WD40/YVTN_repeat-like_dom_sf"/>
</dbReference>
<dbReference type="SUPFAM" id="SSF52172">
    <property type="entry name" value="CheY-like"/>
    <property type="match status" value="1"/>
</dbReference>
<dbReference type="InterPro" id="IPR036890">
    <property type="entry name" value="HATPase_C_sf"/>
</dbReference>
<dbReference type="Pfam" id="PF07495">
    <property type="entry name" value="Y_Y_Y"/>
    <property type="match status" value="1"/>
</dbReference>
<dbReference type="InterPro" id="IPR036097">
    <property type="entry name" value="HisK_dim/P_sf"/>
</dbReference>
<evidence type="ECO:0000256" key="2">
    <source>
        <dbReference type="ARBA" id="ARBA00012438"/>
    </source>
</evidence>
<evidence type="ECO:0000256" key="4">
    <source>
        <dbReference type="ARBA" id="ARBA00023015"/>
    </source>
</evidence>
<dbReference type="InterPro" id="IPR013783">
    <property type="entry name" value="Ig-like_fold"/>
</dbReference>
<dbReference type="Gene3D" id="1.10.10.60">
    <property type="entry name" value="Homeodomain-like"/>
    <property type="match status" value="1"/>
</dbReference>
<gene>
    <name evidence="11" type="ORF">QM481_02545</name>
</gene>
<dbReference type="SUPFAM" id="SSF63829">
    <property type="entry name" value="Calcium-dependent phosphotriesterase"/>
    <property type="match status" value="3"/>
</dbReference>
<dbReference type="InterPro" id="IPR018060">
    <property type="entry name" value="HTH_AraC"/>
</dbReference>
<sequence length="1385" mass="157089">MKKIIQLLFTLLLFCEVFPSKSQENTDKYRFEHITVNDGLPHSDANCIVSDSTGYIWIGTNNGVSKYDGYTLKNYDLPVNPHNGLPSNRVVAMHLDASKRLWVASGSAGLSFFDKFHDNFLNITERVGNGVDEKALEKLRVSNVLSISSDSHGRVWVGTRSMGLFVLEFKNELLVSIRQIVMHGTTQYGVSSMVREKDGSIWFGTITHGLWHLGANQSMPIPTFFTNHKISALWVDAFDNLWIGTQFELFLVDKLSKRNRVKTSVLINGFSEIGSVYVDSFHHLWIGTNHGLYYWSNIPASTEPSYLNTWRNSMQRFFPTDGDSYSINSGRVHQILEDKYHNLWLAASSGGLNKVDLKRKPFYVIQRQFGSATTLPSNYINCLLPDNDKQHLWIGTRNGFSKYHLQNHSFQNFAHIPINGDGSGVDVSAFYQQQDGTLWVGTRYNGLLLIKGNTRKAITEVNPNLSLFGTSIEKIQEDRFGTIWMATFEKGLLRFDKEGKLLQQYSLETNNFPARQCTYLLYEPTTDQLWVSSRDKGVLKLQVSATGIRVIKNYQYEKNNPNSLSGNYAWPLVKDNSGNLWVGTIGAGLNKISPQGQVERWNIGYSNIESLIFDQQGFLWLGGDGLVRLNTQHKSIIHYDVGDGLQSNSFKIGAVCKDPSGYFYFGGIKGVTYFKPEQIRPSDQKPEIHLTTLRIYNKEVRIGEAFEGRLILSKPLDETEELTIEPNENYFSIEFVGINYKNPKKNQYAYKLVGSNDDWIYTNYNQRIANFSNLDSGEYTFLVKASDGEGAWSAKPAEIKIRVLPPWYKTWWAFLIYALVLFFAFKEYQKATLAKQALKNDVLMEKYKADQEKTLTDLKLRFFTNVSHELRTPLTLILGPIEELASSEHEKKDKIMLILQQTRKLLDLVNQLLDFRKAETGNMKILATFGNIIPMIEEVFLIFKLKAQESVIDYTMSLPQTTVELFFDSSKLEIILTNLLSNAFKYTPSGGKISLKTEIVGSSSEEAVFEAGRPSKNFLQISIQDFGVGMSADELDKIFDPYYQASHTETLKIRGTGIGLSLVKQLVEAHKGSIEVESTIGKGTIFTVKLPFGKKHLPENAKVKILEDTSELAESSETVEIPAVVVTEKFSAKILIVEDQDDLRAYLKQICEVNYEVDTAVDGLDGWEKALEWQPDLIISDIMMPNSDGLELCQKIKQNPKTSHIPVFLLTARAAVTHEVEGLEMGADEYMAKPFNPLVLNAKIASIIQNRSQLRSYYQKQILLEPSLPDIPDETKALLEKAMTIVEANLTNQEFTVQTLVRDMGMSQSAIYRQIKSITGQSLVEFIRDIRLKRAAQLLSHGNLRVTEVAMLVGIEDMKYFRKMFQQTYHVSPSEYAKQKREILK</sequence>
<organism evidence="11 12">
    <name type="scientific">Flectobacillus rivi</name>
    <dbReference type="NCBI Taxonomy" id="2984209"/>
    <lineage>
        <taxon>Bacteria</taxon>
        <taxon>Pseudomonadati</taxon>
        <taxon>Bacteroidota</taxon>
        <taxon>Cytophagia</taxon>
        <taxon>Cytophagales</taxon>
        <taxon>Flectobacillaceae</taxon>
        <taxon>Flectobacillus</taxon>
    </lineage>
</organism>
<evidence type="ECO:0000259" key="8">
    <source>
        <dbReference type="PROSITE" id="PS01124"/>
    </source>
</evidence>
<dbReference type="CDD" id="cd17574">
    <property type="entry name" value="REC_OmpR"/>
    <property type="match status" value="1"/>
</dbReference>
<dbReference type="InterPro" id="IPR011110">
    <property type="entry name" value="Reg_prop"/>
</dbReference>
<dbReference type="RefSeq" id="WP_283380551.1">
    <property type="nucleotide sequence ID" value="NZ_JASHIE010000002.1"/>
</dbReference>
<dbReference type="InterPro" id="IPR004358">
    <property type="entry name" value="Sig_transdc_His_kin-like_C"/>
</dbReference>
<dbReference type="EMBL" id="JASHIE010000002">
    <property type="protein sequence ID" value="MDI9873385.1"/>
    <property type="molecule type" value="Genomic_DNA"/>
</dbReference>
<feature type="domain" description="HTH araC/xylS-type" evidence="8">
    <location>
        <begin position="1280"/>
        <end position="1379"/>
    </location>
</feature>
<dbReference type="InterPro" id="IPR003661">
    <property type="entry name" value="HisK_dim/P_dom"/>
</dbReference>
<dbReference type="InterPro" id="IPR003594">
    <property type="entry name" value="HATPase_dom"/>
</dbReference>
<keyword evidence="4" id="KW-0805">Transcription regulation</keyword>
<dbReference type="SMART" id="SM00342">
    <property type="entry name" value="HTH_ARAC"/>
    <property type="match status" value="1"/>
</dbReference>
<dbReference type="Pfam" id="PF02518">
    <property type="entry name" value="HATPase_c"/>
    <property type="match status" value="1"/>
</dbReference>
<evidence type="ECO:0000256" key="3">
    <source>
        <dbReference type="ARBA" id="ARBA00022553"/>
    </source>
</evidence>
<dbReference type="InterPro" id="IPR005467">
    <property type="entry name" value="His_kinase_dom"/>
</dbReference>
<dbReference type="Gene3D" id="2.130.10.10">
    <property type="entry name" value="YVTN repeat-like/Quinoprotein amine dehydrogenase"/>
    <property type="match status" value="3"/>
</dbReference>
<evidence type="ECO:0000256" key="6">
    <source>
        <dbReference type="PROSITE-ProRule" id="PRU00169"/>
    </source>
</evidence>
<proteinExistence type="predicted"/>
<evidence type="ECO:0000313" key="11">
    <source>
        <dbReference type="EMBL" id="MDI9873385.1"/>
    </source>
</evidence>
<evidence type="ECO:0000259" key="10">
    <source>
        <dbReference type="PROSITE" id="PS50110"/>
    </source>
</evidence>
<dbReference type="Gene3D" id="3.40.50.2300">
    <property type="match status" value="1"/>
</dbReference>
<dbReference type="Pfam" id="PF12833">
    <property type="entry name" value="HTH_18"/>
    <property type="match status" value="1"/>
</dbReference>
<dbReference type="Pfam" id="PF00512">
    <property type="entry name" value="HisKA"/>
    <property type="match status" value="1"/>
</dbReference>
<reference evidence="11 12" key="1">
    <citation type="submission" date="2023-05" db="EMBL/GenBank/DDBJ databases">
        <title>Novel species of genus Flectobacillus isolated from stream in China.</title>
        <authorList>
            <person name="Lu H."/>
        </authorList>
    </citation>
    <scope>NUCLEOTIDE SEQUENCE [LARGE SCALE GENOMIC DNA]</scope>
    <source>
        <strain evidence="11 12">LFS242W</strain>
    </source>
</reference>
<dbReference type="Gene3D" id="1.10.287.130">
    <property type="match status" value="1"/>
</dbReference>
<dbReference type="PROSITE" id="PS01124">
    <property type="entry name" value="HTH_ARAC_FAMILY_2"/>
    <property type="match status" value="1"/>
</dbReference>
<dbReference type="EC" id="2.7.13.3" evidence="2"/>
<dbReference type="Gene3D" id="2.60.40.10">
    <property type="entry name" value="Immunoglobulins"/>
    <property type="match status" value="1"/>
</dbReference>
<comment type="caution">
    <text evidence="11">The sequence shown here is derived from an EMBL/GenBank/DDBJ whole genome shotgun (WGS) entry which is preliminary data.</text>
</comment>
<feature type="signal peptide" evidence="7">
    <location>
        <begin position="1"/>
        <end position="22"/>
    </location>
</feature>
<dbReference type="SUPFAM" id="SSF47384">
    <property type="entry name" value="Homodimeric domain of signal transducing histidine kinase"/>
    <property type="match status" value="1"/>
</dbReference>
<evidence type="ECO:0000313" key="12">
    <source>
        <dbReference type="Proteomes" id="UP001225761"/>
    </source>
</evidence>
<dbReference type="InterPro" id="IPR001789">
    <property type="entry name" value="Sig_transdc_resp-reg_receiver"/>
</dbReference>
<keyword evidence="3 6" id="KW-0597">Phosphoprotein</keyword>
<dbReference type="Pfam" id="PF00072">
    <property type="entry name" value="Response_reg"/>
    <property type="match status" value="1"/>
</dbReference>
<accession>A0ABT6YXA2</accession>
<keyword evidence="12" id="KW-1185">Reference proteome</keyword>
<evidence type="ECO:0000259" key="9">
    <source>
        <dbReference type="PROSITE" id="PS50109"/>
    </source>
</evidence>
<feature type="modified residue" description="4-aspartylphosphate" evidence="6">
    <location>
        <position position="1181"/>
    </location>
</feature>
<dbReference type="Proteomes" id="UP001225761">
    <property type="component" value="Unassembled WGS sequence"/>
</dbReference>
<evidence type="ECO:0000256" key="5">
    <source>
        <dbReference type="ARBA" id="ARBA00023163"/>
    </source>
</evidence>